<dbReference type="GO" id="GO:0006355">
    <property type="term" value="P:regulation of DNA-templated transcription"/>
    <property type="evidence" value="ECO:0007669"/>
    <property type="project" value="UniProtKB-UniRule"/>
</dbReference>
<comment type="function">
    <text evidence="1">Putative transcription activator involved in regulating light control of development.</text>
</comment>
<keyword evidence="1" id="KW-0539">Nucleus</keyword>
<protein>
    <recommendedName>
        <fullName evidence="1">Protein FAR1-RELATED SEQUENCE</fullName>
    </recommendedName>
</protein>
<dbReference type="GO" id="GO:0005634">
    <property type="term" value="C:nucleus"/>
    <property type="evidence" value="ECO:0007669"/>
    <property type="project" value="UniProtKB-SubCell"/>
</dbReference>
<keyword evidence="1" id="KW-0862">Zinc</keyword>
<organism evidence="2 3">
    <name type="scientific">Carnegiea gigantea</name>
    <dbReference type="NCBI Taxonomy" id="171969"/>
    <lineage>
        <taxon>Eukaryota</taxon>
        <taxon>Viridiplantae</taxon>
        <taxon>Streptophyta</taxon>
        <taxon>Embryophyta</taxon>
        <taxon>Tracheophyta</taxon>
        <taxon>Spermatophyta</taxon>
        <taxon>Magnoliopsida</taxon>
        <taxon>eudicotyledons</taxon>
        <taxon>Gunneridae</taxon>
        <taxon>Pentapetalae</taxon>
        <taxon>Caryophyllales</taxon>
        <taxon>Cactineae</taxon>
        <taxon>Cactaceae</taxon>
        <taxon>Cactoideae</taxon>
        <taxon>Echinocereeae</taxon>
        <taxon>Carnegiea</taxon>
    </lineage>
</organism>
<dbReference type="PANTHER" id="PTHR31669:SF263">
    <property type="entry name" value="PROTEIN FAR1-RELATED SEQUENCE"/>
    <property type="match status" value="1"/>
</dbReference>
<proteinExistence type="inferred from homology"/>
<reference evidence="2" key="1">
    <citation type="submission" date="2022-04" db="EMBL/GenBank/DDBJ databases">
        <title>Carnegiea gigantea Genome sequencing and assembly v2.</title>
        <authorList>
            <person name="Copetti D."/>
            <person name="Sanderson M.J."/>
            <person name="Burquez A."/>
            <person name="Wojciechowski M.F."/>
        </authorList>
    </citation>
    <scope>NUCLEOTIDE SEQUENCE</scope>
    <source>
        <strain evidence="2">SGP5-SGP5p</strain>
        <tissue evidence="2">Aerial part</tissue>
    </source>
</reference>
<evidence type="ECO:0000256" key="1">
    <source>
        <dbReference type="RuleBase" id="RU367018"/>
    </source>
</evidence>
<dbReference type="Proteomes" id="UP001153076">
    <property type="component" value="Unassembled WGS sequence"/>
</dbReference>
<comment type="subcellular location">
    <subcellularLocation>
        <location evidence="1">Nucleus</location>
    </subcellularLocation>
</comment>
<comment type="similarity">
    <text evidence="1">Belongs to the FHY3/FAR1 family.</text>
</comment>
<dbReference type="EMBL" id="JAKOGI010000268">
    <property type="protein sequence ID" value="KAJ8438105.1"/>
    <property type="molecule type" value="Genomic_DNA"/>
</dbReference>
<keyword evidence="1" id="KW-0479">Metal-binding</keyword>
<keyword evidence="3" id="KW-1185">Reference proteome</keyword>
<evidence type="ECO:0000313" key="3">
    <source>
        <dbReference type="Proteomes" id="UP001153076"/>
    </source>
</evidence>
<gene>
    <name evidence="2" type="ORF">Cgig2_015362</name>
</gene>
<sequence length="203" mass="23973">MFDLNELPNTEAIMGLLEQDMLDLSRDVTESEDMSALDDSLNNSNQIEMLDSSNGNLPQFSGWFTSILRNRYPDWSNEFYKIYKLETIEEFESQWDVTVGRFNLQDNKHVKDLYLIKRFRVPAYLRNYFFGGMTTTRRSEYINGFVKRFISSNITLNDFVKQIDVAIQEIKQRNLHDDMLAIQKINVLKVKSPLEKQRLCIFQ</sequence>
<dbReference type="AlphaFoldDB" id="A0A9Q1QEX7"/>
<dbReference type="PANTHER" id="PTHR31669">
    <property type="entry name" value="PROTEIN FAR1-RELATED SEQUENCE 10-RELATED"/>
    <property type="match status" value="1"/>
</dbReference>
<accession>A0A9Q1QEX7</accession>
<evidence type="ECO:0000313" key="2">
    <source>
        <dbReference type="EMBL" id="KAJ8438105.1"/>
    </source>
</evidence>
<dbReference type="GO" id="GO:0008270">
    <property type="term" value="F:zinc ion binding"/>
    <property type="evidence" value="ECO:0007669"/>
    <property type="project" value="UniProtKB-UniRule"/>
</dbReference>
<dbReference type="InterPro" id="IPR031052">
    <property type="entry name" value="FHY3/FAR1"/>
</dbReference>
<dbReference type="OrthoDB" id="1928232at2759"/>
<keyword evidence="1" id="KW-0863">Zinc-finger</keyword>
<name>A0A9Q1QEX7_9CARY</name>
<comment type="caution">
    <text evidence="2">The sequence shown here is derived from an EMBL/GenBank/DDBJ whole genome shotgun (WGS) entry which is preliminary data.</text>
</comment>